<reference evidence="3 4" key="1">
    <citation type="journal article" date="2015" name="Biotechnol. Biofuels">
        <title>Enhanced degradation of softwood versus hardwood by the white-rot fungus Pycnoporus coccineus.</title>
        <authorList>
            <person name="Couturier M."/>
            <person name="Navarro D."/>
            <person name="Chevret D."/>
            <person name="Henrissat B."/>
            <person name="Piumi F."/>
            <person name="Ruiz-Duenas F.J."/>
            <person name="Martinez A.T."/>
            <person name="Grigoriev I.V."/>
            <person name="Riley R."/>
            <person name="Lipzen A."/>
            <person name="Berrin J.G."/>
            <person name="Master E.R."/>
            <person name="Rosso M.N."/>
        </authorList>
    </citation>
    <scope>NUCLEOTIDE SEQUENCE [LARGE SCALE GENOMIC DNA]</scope>
    <source>
        <strain evidence="3 4">BRFM310</strain>
    </source>
</reference>
<keyword evidence="4" id="KW-1185">Reference proteome</keyword>
<dbReference type="InterPro" id="IPR011333">
    <property type="entry name" value="SKP1/BTB/POZ_sf"/>
</dbReference>
<evidence type="ECO:0000313" key="3">
    <source>
        <dbReference type="EMBL" id="OSC96844.1"/>
    </source>
</evidence>
<accession>A0A1Y2I6Q4</accession>
<name>A0A1Y2I6Q4_TRAC3</name>
<dbReference type="STRING" id="1353009.A0A1Y2I6Q4"/>
<feature type="compositionally biased region" description="Low complexity" evidence="1">
    <location>
        <begin position="1"/>
        <end position="14"/>
    </location>
</feature>
<evidence type="ECO:0000313" key="4">
    <source>
        <dbReference type="Proteomes" id="UP000193067"/>
    </source>
</evidence>
<evidence type="ECO:0000256" key="1">
    <source>
        <dbReference type="SAM" id="MobiDB-lite"/>
    </source>
</evidence>
<evidence type="ECO:0000259" key="2">
    <source>
        <dbReference type="PROSITE" id="PS50097"/>
    </source>
</evidence>
<organism evidence="3 4">
    <name type="scientific">Trametes coccinea (strain BRFM310)</name>
    <name type="common">Pycnoporus coccineus</name>
    <dbReference type="NCBI Taxonomy" id="1353009"/>
    <lineage>
        <taxon>Eukaryota</taxon>
        <taxon>Fungi</taxon>
        <taxon>Dikarya</taxon>
        <taxon>Basidiomycota</taxon>
        <taxon>Agaricomycotina</taxon>
        <taxon>Agaricomycetes</taxon>
        <taxon>Polyporales</taxon>
        <taxon>Polyporaceae</taxon>
        <taxon>Trametes</taxon>
    </lineage>
</organism>
<dbReference type="PROSITE" id="PS50097">
    <property type="entry name" value="BTB"/>
    <property type="match status" value="1"/>
</dbReference>
<dbReference type="InterPro" id="IPR000210">
    <property type="entry name" value="BTB/POZ_dom"/>
</dbReference>
<sequence>MPATATSSASSCSSPRTVCREHDKVDGEPPAKRRREEAVTRSSTVWFSDGNIVLIADHKSAFRVHRSVLAHHSSILKATLELTQPEDGFGDTYDGCPVLHVPDPAFDLACLLRALYDGAKFQANRLGARPPFPVVAALVELSHKYDMGHLREEALRRFRLCLPHRFSDFISRVGIVSQQQSQGDGDTLGPTLQSPALHISADRDAIRTANLAGLVDDNRMLPMALYLCAQLSVTALLDGT</sequence>
<dbReference type="Proteomes" id="UP000193067">
    <property type="component" value="Unassembled WGS sequence"/>
</dbReference>
<feature type="region of interest" description="Disordered" evidence="1">
    <location>
        <begin position="1"/>
        <end position="36"/>
    </location>
</feature>
<protein>
    <recommendedName>
        <fullName evidence="2">BTB domain-containing protein</fullName>
    </recommendedName>
</protein>
<feature type="compositionally biased region" description="Basic and acidic residues" evidence="1">
    <location>
        <begin position="18"/>
        <end position="36"/>
    </location>
</feature>
<dbReference type="Gene3D" id="3.30.710.10">
    <property type="entry name" value="Potassium Channel Kv1.1, Chain A"/>
    <property type="match status" value="1"/>
</dbReference>
<dbReference type="OrthoDB" id="2748798at2759"/>
<gene>
    <name evidence="3" type="ORF">PYCCODRAFT_1472290</name>
</gene>
<dbReference type="AlphaFoldDB" id="A0A1Y2I6Q4"/>
<dbReference type="EMBL" id="KZ084164">
    <property type="protein sequence ID" value="OSC96844.1"/>
    <property type="molecule type" value="Genomic_DNA"/>
</dbReference>
<proteinExistence type="predicted"/>
<feature type="domain" description="BTB" evidence="2">
    <location>
        <begin position="50"/>
        <end position="118"/>
    </location>
</feature>